<organism evidence="1 2">
    <name type="scientific">Flavobacterium sediminilitoris</name>
    <dbReference type="NCBI Taxonomy" id="2024526"/>
    <lineage>
        <taxon>Bacteria</taxon>
        <taxon>Pseudomonadati</taxon>
        <taxon>Bacteroidota</taxon>
        <taxon>Flavobacteriia</taxon>
        <taxon>Flavobacteriales</taxon>
        <taxon>Flavobacteriaceae</taxon>
        <taxon>Flavobacterium</taxon>
    </lineage>
</organism>
<evidence type="ECO:0000313" key="1">
    <source>
        <dbReference type="EMBL" id="UOX34659.1"/>
    </source>
</evidence>
<evidence type="ECO:0000313" key="2">
    <source>
        <dbReference type="Proteomes" id="UP000830454"/>
    </source>
</evidence>
<dbReference type="RefSeq" id="WP_246917715.1">
    <property type="nucleotide sequence ID" value="NZ_CP090145.1"/>
</dbReference>
<reference evidence="1" key="1">
    <citation type="submission" date="2021-12" db="EMBL/GenBank/DDBJ databases">
        <authorList>
            <person name="Cha I.-T."/>
            <person name="Lee K.-E."/>
            <person name="Park S.-J."/>
        </authorList>
    </citation>
    <scope>NUCLEOTIDE SEQUENCE</scope>
    <source>
        <strain evidence="1">YSM-43</strain>
    </source>
</reference>
<name>A0ABY4HSZ3_9FLAO</name>
<protein>
    <recommendedName>
        <fullName evidence="3">DUF2946 domain-containing protein</fullName>
    </recommendedName>
</protein>
<sequence>MKKKIVIVNFILMLSVLFAVSYQSLHTFSHHSHKEIKSISSKESKTVFTKIISDKESCPVCDFKFASFLSPEIFTYSLFPPVLEIPYLYSNNNIITILNRNSFYLRGPPTLI</sequence>
<keyword evidence="2" id="KW-1185">Reference proteome</keyword>
<reference evidence="1" key="2">
    <citation type="submission" date="2022-04" db="EMBL/GenBank/DDBJ databases">
        <title>Complete Genome Sequence of Flavobacterium sediminilitoris YSM-43, Isolated from a Tidal Sediment.</title>
        <authorList>
            <person name="Lee P.A."/>
        </authorList>
    </citation>
    <scope>NUCLEOTIDE SEQUENCE</scope>
    <source>
        <strain evidence="1">YSM-43</strain>
    </source>
</reference>
<dbReference type="Proteomes" id="UP000830454">
    <property type="component" value="Chromosome"/>
</dbReference>
<proteinExistence type="predicted"/>
<accession>A0ABY4HSZ3</accession>
<dbReference type="EMBL" id="CP090145">
    <property type="protein sequence ID" value="UOX34659.1"/>
    <property type="molecule type" value="Genomic_DNA"/>
</dbReference>
<evidence type="ECO:0008006" key="3">
    <source>
        <dbReference type="Google" id="ProtNLM"/>
    </source>
</evidence>
<gene>
    <name evidence="1" type="ORF">LXD69_03925</name>
</gene>